<evidence type="ECO:0000313" key="10">
    <source>
        <dbReference type="Proteomes" id="UP001230005"/>
    </source>
</evidence>
<dbReference type="EMBL" id="JAUSUG010000001">
    <property type="protein sequence ID" value="MDQ0252662.1"/>
    <property type="molecule type" value="Genomic_DNA"/>
</dbReference>
<dbReference type="InterPro" id="IPR050901">
    <property type="entry name" value="BP-dep_ABC_trans_perm"/>
</dbReference>
<feature type="transmembrane region" description="Helical" evidence="7">
    <location>
        <begin position="136"/>
        <end position="156"/>
    </location>
</feature>
<feature type="transmembrane region" description="Helical" evidence="7">
    <location>
        <begin position="69"/>
        <end position="90"/>
    </location>
</feature>
<comment type="similarity">
    <text evidence="7">Belongs to the binding-protein-dependent transport system permease family.</text>
</comment>
<feature type="domain" description="ABC transmembrane type-1" evidence="8">
    <location>
        <begin position="65"/>
        <end position="256"/>
    </location>
</feature>
<evidence type="ECO:0000256" key="1">
    <source>
        <dbReference type="ARBA" id="ARBA00004651"/>
    </source>
</evidence>
<evidence type="ECO:0000256" key="4">
    <source>
        <dbReference type="ARBA" id="ARBA00022692"/>
    </source>
</evidence>
<feature type="transmembrane region" description="Helical" evidence="7">
    <location>
        <begin position="238"/>
        <end position="256"/>
    </location>
</feature>
<dbReference type="PANTHER" id="PTHR32243">
    <property type="entry name" value="MALTOSE TRANSPORT SYSTEM PERMEASE-RELATED"/>
    <property type="match status" value="1"/>
</dbReference>
<dbReference type="CDD" id="cd06261">
    <property type="entry name" value="TM_PBP2"/>
    <property type="match status" value="1"/>
</dbReference>
<dbReference type="InterPro" id="IPR035906">
    <property type="entry name" value="MetI-like_sf"/>
</dbReference>
<dbReference type="SUPFAM" id="SSF161098">
    <property type="entry name" value="MetI-like"/>
    <property type="match status" value="1"/>
</dbReference>
<reference evidence="9 10" key="1">
    <citation type="submission" date="2023-07" db="EMBL/GenBank/DDBJ databases">
        <title>Genomic Encyclopedia of Type Strains, Phase IV (KMG-IV): sequencing the most valuable type-strain genomes for metagenomic binning, comparative biology and taxonomic classification.</title>
        <authorList>
            <person name="Goeker M."/>
        </authorList>
    </citation>
    <scope>NUCLEOTIDE SEQUENCE [LARGE SCALE GENOMIC DNA]</scope>
    <source>
        <strain evidence="9 10">DSM 9768</strain>
    </source>
</reference>
<evidence type="ECO:0000256" key="5">
    <source>
        <dbReference type="ARBA" id="ARBA00022989"/>
    </source>
</evidence>
<organism evidence="9 10">
    <name type="scientific">Evansella vedderi</name>
    <dbReference type="NCBI Taxonomy" id="38282"/>
    <lineage>
        <taxon>Bacteria</taxon>
        <taxon>Bacillati</taxon>
        <taxon>Bacillota</taxon>
        <taxon>Bacilli</taxon>
        <taxon>Bacillales</taxon>
        <taxon>Bacillaceae</taxon>
        <taxon>Evansella</taxon>
    </lineage>
</organism>
<keyword evidence="10" id="KW-1185">Reference proteome</keyword>
<feature type="transmembrane region" description="Helical" evidence="7">
    <location>
        <begin position="177"/>
        <end position="202"/>
    </location>
</feature>
<evidence type="ECO:0000313" key="9">
    <source>
        <dbReference type="EMBL" id="MDQ0252662.1"/>
    </source>
</evidence>
<dbReference type="Pfam" id="PF00528">
    <property type="entry name" value="BPD_transp_1"/>
    <property type="match status" value="1"/>
</dbReference>
<comment type="subcellular location">
    <subcellularLocation>
        <location evidence="1 7">Cell membrane</location>
        <topology evidence="1 7">Multi-pass membrane protein</topology>
    </subcellularLocation>
</comment>
<accession>A0ABT9ZN56</accession>
<keyword evidence="6 7" id="KW-0472">Membrane</keyword>
<feature type="transmembrane region" description="Helical" evidence="7">
    <location>
        <begin position="102"/>
        <end position="124"/>
    </location>
</feature>
<evidence type="ECO:0000256" key="3">
    <source>
        <dbReference type="ARBA" id="ARBA00022475"/>
    </source>
</evidence>
<dbReference type="PROSITE" id="PS50928">
    <property type="entry name" value="ABC_TM1"/>
    <property type="match status" value="1"/>
</dbReference>
<evidence type="ECO:0000256" key="6">
    <source>
        <dbReference type="ARBA" id="ARBA00023136"/>
    </source>
</evidence>
<dbReference type="InterPro" id="IPR000515">
    <property type="entry name" value="MetI-like"/>
</dbReference>
<keyword evidence="3" id="KW-1003">Cell membrane</keyword>
<keyword evidence="5 7" id="KW-1133">Transmembrane helix</keyword>
<evidence type="ECO:0000256" key="2">
    <source>
        <dbReference type="ARBA" id="ARBA00022448"/>
    </source>
</evidence>
<gene>
    <name evidence="9" type="ORF">J2S74_000034</name>
</gene>
<comment type="caution">
    <text evidence="9">The sequence shown here is derived from an EMBL/GenBank/DDBJ whole genome shotgun (WGS) entry which is preliminary data.</text>
</comment>
<protein>
    <submittedName>
        <fullName evidence="9">ABC-type glycerol-3-phosphate transport system permease component</fullName>
    </submittedName>
</protein>
<proteinExistence type="inferred from homology"/>
<sequence>MKRILWYVAISSYALLMIFPLLWMISTALKPSNEIFTLTPTFIPENVTLQAFIDVLSMESYRRYLTNSLLVASCSTVISVTLSSLAGYGFSRFYFKGRKRILHIFLSAQMIPGVILLMPIFFIMTNLRLIDSYVGLILAYVTFSLPFSTWIMTGFYKSIPRELDEAAMIDGATRLQAFIKIIVPLAIPGMISTAIFSFLVAWDEFLFTLTLTSSEAKRTLPYGLYSFMTQYGVEWNNLMAASIMAIIPPLLIFLFLHKYFLRGFTSGALKE</sequence>
<dbReference type="Gene3D" id="1.10.3720.10">
    <property type="entry name" value="MetI-like"/>
    <property type="match status" value="1"/>
</dbReference>
<dbReference type="Proteomes" id="UP001230005">
    <property type="component" value="Unassembled WGS sequence"/>
</dbReference>
<feature type="transmembrane region" description="Helical" evidence="7">
    <location>
        <begin position="5"/>
        <end position="25"/>
    </location>
</feature>
<keyword evidence="4 7" id="KW-0812">Transmembrane</keyword>
<dbReference type="RefSeq" id="WP_307320319.1">
    <property type="nucleotide sequence ID" value="NZ_JAUSUG010000001.1"/>
</dbReference>
<dbReference type="PANTHER" id="PTHR32243:SF18">
    <property type="entry name" value="INNER MEMBRANE ABC TRANSPORTER PERMEASE PROTEIN YCJP"/>
    <property type="match status" value="1"/>
</dbReference>
<evidence type="ECO:0000256" key="7">
    <source>
        <dbReference type="RuleBase" id="RU363032"/>
    </source>
</evidence>
<keyword evidence="2 7" id="KW-0813">Transport</keyword>
<name>A0ABT9ZN56_9BACI</name>
<evidence type="ECO:0000259" key="8">
    <source>
        <dbReference type="PROSITE" id="PS50928"/>
    </source>
</evidence>